<feature type="domain" description="SAYSvFN" evidence="3">
    <location>
        <begin position="85"/>
        <end position="152"/>
    </location>
</feature>
<organism evidence="4 5">
    <name type="scientific">Priapulus caudatus</name>
    <name type="common">Priapulid worm</name>
    <dbReference type="NCBI Taxonomy" id="37621"/>
    <lineage>
        <taxon>Eukaryota</taxon>
        <taxon>Metazoa</taxon>
        <taxon>Ecdysozoa</taxon>
        <taxon>Scalidophora</taxon>
        <taxon>Priapulida</taxon>
        <taxon>Priapulimorpha</taxon>
        <taxon>Priapulimorphida</taxon>
        <taxon>Priapulidae</taxon>
        <taxon>Priapulus</taxon>
    </lineage>
</organism>
<protein>
    <submittedName>
        <fullName evidence="5">SAYSvFN domain-containing protein 1-like</fullName>
    </submittedName>
</protein>
<evidence type="ECO:0000259" key="3">
    <source>
        <dbReference type="Pfam" id="PF10260"/>
    </source>
</evidence>
<feature type="compositionally biased region" description="Basic and acidic residues" evidence="1">
    <location>
        <begin position="33"/>
        <end position="46"/>
    </location>
</feature>
<keyword evidence="2" id="KW-0472">Membrane</keyword>
<dbReference type="GeneID" id="106811160"/>
<dbReference type="InterPro" id="IPR039159">
    <property type="entry name" value="SAYSD1"/>
</dbReference>
<keyword evidence="4" id="KW-1185">Reference proteome</keyword>
<dbReference type="InterPro" id="IPR019387">
    <property type="entry name" value="SAYSvFN_dom"/>
</dbReference>
<evidence type="ECO:0000313" key="5">
    <source>
        <dbReference type="RefSeq" id="XP_014670189.1"/>
    </source>
</evidence>
<evidence type="ECO:0000256" key="2">
    <source>
        <dbReference type="SAM" id="Phobius"/>
    </source>
</evidence>
<sequence>MEVEAKLASYRAKKAQPQRYSYYKELFSSITLRKPEQPTNDTHKEASSAQGLNQETSEGGSTPTCADIETPRSDSSWFSAITILKFLLWIILLGLFIELEFAGVYLVASLFAFVYLNTRTGVREGPSAYSVFNRDFERIDGTFTAEEFDQRIRRGGFI</sequence>
<feature type="compositionally biased region" description="Polar residues" evidence="1">
    <location>
        <begin position="47"/>
        <end position="64"/>
    </location>
</feature>
<keyword evidence="2" id="KW-1133">Transmembrane helix</keyword>
<dbReference type="RefSeq" id="XP_014670189.1">
    <property type="nucleotide sequence ID" value="XM_014814703.1"/>
</dbReference>
<feature type="region of interest" description="Disordered" evidence="1">
    <location>
        <begin position="33"/>
        <end position="66"/>
    </location>
</feature>
<keyword evidence="2" id="KW-0812">Transmembrane</keyword>
<reference evidence="5" key="1">
    <citation type="submission" date="2025-08" db="UniProtKB">
        <authorList>
            <consortium name="RefSeq"/>
        </authorList>
    </citation>
    <scope>IDENTIFICATION</scope>
</reference>
<dbReference type="Proteomes" id="UP000695022">
    <property type="component" value="Unplaced"/>
</dbReference>
<name>A0ABM1EDB8_PRICU</name>
<feature type="transmembrane region" description="Helical" evidence="2">
    <location>
        <begin position="102"/>
        <end position="118"/>
    </location>
</feature>
<dbReference type="PANTHER" id="PTHR13527">
    <property type="entry name" value="SAYSVFN DOMAIN-CONTAINING PROTEIN 1"/>
    <property type="match status" value="1"/>
</dbReference>
<dbReference type="PANTHER" id="PTHR13527:SF0">
    <property type="entry name" value="SAYSVFN DOMAIN-CONTAINING PROTEIN 1"/>
    <property type="match status" value="1"/>
</dbReference>
<dbReference type="Pfam" id="PF10260">
    <property type="entry name" value="SAYSvFN"/>
    <property type="match status" value="1"/>
</dbReference>
<proteinExistence type="predicted"/>
<evidence type="ECO:0000313" key="4">
    <source>
        <dbReference type="Proteomes" id="UP000695022"/>
    </source>
</evidence>
<accession>A0ABM1EDB8</accession>
<evidence type="ECO:0000256" key="1">
    <source>
        <dbReference type="SAM" id="MobiDB-lite"/>
    </source>
</evidence>
<feature type="transmembrane region" description="Helical" evidence="2">
    <location>
        <begin position="77"/>
        <end position="96"/>
    </location>
</feature>
<gene>
    <name evidence="5" type="primary">LOC106811160</name>
</gene>